<keyword evidence="2" id="KW-0808">Transferase</keyword>
<organism evidence="2 3">
    <name type="scientific">Rhodococcus antarcticus</name>
    <dbReference type="NCBI Taxonomy" id="2987751"/>
    <lineage>
        <taxon>Bacteria</taxon>
        <taxon>Bacillati</taxon>
        <taxon>Actinomycetota</taxon>
        <taxon>Actinomycetes</taxon>
        <taxon>Mycobacteriales</taxon>
        <taxon>Nocardiaceae</taxon>
        <taxon>Rhodococcus</taxon>
    </lineage>
</organism>
<proteinExistence type="predicted"/>
<dbReference type="InterPro" id="IPR019999">
    <property type="entry name" value="Anth_synth_I-like"/>
</dbReference>
<dbReference type="InterPro" id="IPR015890">
    <property type="entry name" value="Chorismate_C"/>
</dbReference>
<dbReference type="Proteomes" id="UP001164965">
    <property type="component" value="Chromosome"/>
</dbReference>
<dbReference type="NCBIfam" id="TIGR00553">
    <property type="entry name" value="pabB"/>
    <property type="match status" value="1"/>
</dbReference>
<evidence type="ECO:0000259" key="1">
    <source>
        <dbReference type="Pfam" id="PF00425"/>
    </source>
</evidence>
<dbReference type="EMBL" id="CP110615">
    <property type="protein sequence ID" value="UZJ24088.1"/>
    <property type="molecule type" value="Genomic_DNA"/>
</dbReference>
<dbReference type="PANTHER" id="PTHR11236:SF50">
    <property type="entry name" value="AMINODEOXYCHORISMATE SYNTHASE COMPONENT 1"/>
    <property type="match status" value="1"/>
</dbReference>
<dbReference type="InterPro" id="IPR005801">
    <property type="entry name" value="ADC_synthase"/>
</dbReference>
<feature type="domain" description="Chorismate-utilising enzyme C-terminal" evidence="1">
    <location>
        <begin position="143"/>
        <end position="390"/>
    </location>
</feature>
<protein>
    <submittedName>
        <fullName evidence="2">Aminodeoxychorismate synthase component I</fullName>
        <ecNumber evidence="2">2.6.1.85</ecNumber>
    </submittedName>
</protein>
<dbReference type="PRINTS" id="PR00095">
    <property type="entry name" value="ANTSNTHASEI"/>
</dbReference>
<evidence type="ECO:0000313" key="2">
    <source>
        <dbReference type="EMBL" id="UZJ24088.1"/>
    </source>
</evidence>
<keyword evidence="2" id="KW-0032">Aminotransferase</keyword>
<dbReference type="GO" id="GO:0046820">
    <property type="term" value="F:4-amino-4-deoxychorismate synthase activity"/>
    <property type="evidence" value="ECO:0007669"/>
    <property type="project" value="UniProtKB-EC"/>
</dbReference>
<sequence length="415" mass="42919">MRVERLGAGGAAADVLLGLHERARRLRLPPPAALTGRWFGSAAVLAPSLDARAVDSIPEVATSPGPDGAVGGGWIGYRGYPDGAGVLPPAAGGWTSSVLRLDVDGCWWFESLQDGGCPADLASAVRTGGRARPWEVQWRTPDEAQHHGAVEQCLAAITDGEVYQACVCTRFVGRLSGDPVQLFTDGVRSTGPARAAFVAGSWGAVASLSPELFLARHGRAVRSSPIKGTLPIGQDPALLRSSAKDVAENVMIVDLVRNDLGRVCVPGSITVPELLAVQPAPAVWHLVSTVTGLLRVGTSDAELVEALFPPASVTGTPKLRARTLLAGWEAQPRGAYCGAVGMVSPWAGLELNVAIRTVEVDPEGRVELGVGGGITSDSDPTAEWRECLAKASAVTGLRSSAAAGPAYPRAASTAS</sequence>
<dbReference type="PANTHER" id="PTHR11236">
    <property type="entry name" value="AMINOBENZOATE/ANTHRANILATE SYNTHASE"/>
    <property type="match status" value="1"/>
</dbReference>
<dbReference type="EC" id="2.6.1.85" evidence="2"/>
<dbReference type="InterPro" id="IPR005802">
    <property type="entry name" value="ADC_synth_comp_1"/>
</dbReference>
<dbReference type="Pfam" id="PF00425">
    <property type="entry name" value="Chorismate_bind"/>
    <property type="match status" value="1"/>
</dbReference>
<dbReference type="Gene3D" id="3.60.120.10">
    <property type="entry name" value="Anthranilate synthase"/>
    <property type="match status" value="1"/>
</dbReference>
<dbReference type="NCBIfam" id="NF004530">
    <property type="entry name" value="PRK05877.1"/>
    <property type="match status" value="1"/>
</dbReference>
<dbReference type="RefSeq" id="WP_265382195.1">
    <property type="nucleotide sequence ID" value="NZ_CP110615.1"/>
</dbReference>
<evidence type="ECO:0000313" key="3">
    <source>
        <dbReference type="Proteomes" id="UP001164965"/>
    </source>
</evidence>
<dbReference type="SUPFAM" id="SSF56322">
    <property type="entry name" value="ADC synthase"/>
    <property type="match status" value="1"/>
</dbReference>
<reference evidence="2" key="1">
    <citation type="submission" date="2022-10" db="EMBL/GenBank/DDBJ databases">
        <title>Rhodococcus sp.75.</title>
        <authorList>
            <person name="Sun M."/>
        </authorList>
    </citation>
    <scope>NUCLEOTIDE SEQUENCE</scope>
    <source>
        <strain evidence="2">75</strain>
    </source>
</reference>
<keyword evidence="3" id="KW-1185">Reference proteome</keyword>
<gene>
    <name evidence="2" type="ORF">RHODO2019_13055</name>
</gene>
<accession>A0ABY6NYL9</accession>
<name>A0ABY6NYL9_9NOCA</name>